<keyword evidence="4" id="KW-1185">Reference proteome</keyword>
<keyword evidence="2" id="KW-0472">Membrane</keyword>
<reference evidence="3 4" key="1">
    <citation type="submission" date="2018-08" db="EMBL/GenBank/DDBJ databases">
        <title>Diversity &amp; Physiological Properties of Lignin-Decomposing Actinobacteria from Soil.</title>
        <authorList>
            <person name="Roh S.G."/>
            <person name="Kim S.B."/>
        </authorList>
    </citation>
    <scope>NUCLEOTIDE SEQUENCE [LARGE SCALE GENOMIC DNA]</scope>
    <source>
        <strain evidence="3 4">MMS17-GH009</strain>
    </source>
</reference>
<dbReference type="EMBL" id="QVIG01000001">
    <property type="protein sequence ID" value="RGD61873.1"/>
    <property type="molecule type" value="Genomic_DNA"/>
</dbReference>
<dbReference type="Proteomes" id="UP000263377">
    <property type="component" value="Unassembled WGS sequence"/>
</dbReference>
<dbReference type="RefSeq" id="WP_117490030.1">
    <property type="nucleotide sequence ID" value="NZ_QVIG01000001.1"/>
</dbReference>
<evidence type="ECO:0000256" key="2">
    <source>
        <dbReference type="SAM" id="Phobius"/>
    </source>
</evidence>
<feature type="compositionally biased region" description="Pro residues" evidence="1">
    <location>
        <begin position="191"/>
        <end position="231"/>
    </location>
</feature>
<evidence type="ECO:0000256" key="1">
    <source>
        <dbReference type="SAM" id="MobiDB-lite"/>
    </source>
</evidence>
<accession>A0A373A159</accession>
<feature type="transmembrane region" description="Helical" evidence="2">
    <location>
        <begin position="22"/>
        <end position="43"/>
    </location>
</feature>
<keyword evidence="2" id="KW-0812">Transmembrane</keyword>
<gene>
    <name evidence="3" type="ORF">DR950_32725</name>
</gene>
<keyword evidence="2" id="KW-1133">Transmembrane helix</keyword>
<protein>
    <submittedName>
        <fullName evidence="3">Uncharacterized protein</fullName>
    </submittedName>
</protein>
<comment type="caution">
    <text evidence="3">The sequence shown here is derived from an EMBL/GenBank/DDBJ whole genome shotgun (WGS) entry which is preliminary data.</text>
</comment>
<feature type="compositionally biased region" description="Pro residues" evidence="1">
    <location>
        <begin position="150"/>
        <end position="177"/>
    </location>
</feature>
<evidence type="ECO:0000313" key="3">
    <source>
        <dbReference type="EMBL" id="RGD61873.1"/>
    </source>
</evidence>
<feature type="region of interest" description="Disordered" evidence="1">
    <location>
        <begin position="141"/>
        <end position="238"/>
    </location>
</feature>
<proteinExistence type="predicted"/>
<name>A0A373A159_9ACTN</name>
<sequence>MDGIPPERTVTDSWPALHGRPVLRRTVAVGLVLCVSVAAALVVRGVNALTAGGTGRETDRDRAERLAGLHPSQHPGVGRFYVPVGAVYTHTSDGAPVAYLHYRLGGGRAPGLGDFLSAYDLPAPGPVAPLPADLLAALGGDEPAEAPELPDSPPPPVATPSPSATPTPAESPSPEATPAPESDDPLAEPADPAPVVAPAPDPIPDEPATPDEPTPDDPTPSPTWTPTPSPTALPTHTPTARRIYVATISGGLPGAADIYIRATG</sequence>
<dbReference type="AlphaFoldDB" id="A0A373A159"/>
<organism evidence="3 4">
    <name type="scientific">Kitasatospora xanthocidica</name>
    <dbReference type="NCBI Taxonomy" id="83382"/>
    <lineage>
        <taxon>Bacteria</taxon>
        <taxon>Bacillati</taxon>
        <taxon>Actinomycetota</taxon>
        <taxon>Actinomycetes</taxon>
        <taxon>Kitasatosporales</taxon>
        <taxon>Streptomycetaceae</taxon>
        <taxon>Kitasatospora</taxon>
    </lineage>
</organism>
<evidence type="ECO:0000313" key="4">
    <source>
        <dbReference type="Proteomes" id="UP000263377"/>
    </source>
</evidence>